<dbReference type="InterPro" id="IPR033590">
    <property type="entry name" value="PPP1R35"/>
</dbReference>
<dbReference type="KEGG" id="sfm:108922840"/>
<feature type="compositionally biased region" description="Basic residues" evidence="5">
    <location>
        <begin position="68"/>
        <end position="83"/>
    </location>
</feature>
<sequence length="303" mass="33145">MAAALRPPACGDPDGQAFPQPSPVPLGCDHPVSQPELDLSLTLTPERPVREEGLPRWVGRGWGQMGHGQRRNSRSKVHFHIRPKSGASGGKSSGALSEEPHVVAVAPEKCSLSGRTQTLCRSTAADLVGKKNMKKPEDMVPTALHEQPDAPSEGVALNTTLALKAELMDLAKKQFDPRKAVQQQLKLSTHTRNHISSRATEGVNIPRSQQLYQELISISVSEDQLISQALHDRLVLVPPSCSHGNKEPPAEGPNLLAFYSPGELLRETPFLPGDELKLPRPHPVPHPSQATFDLYHRQRQWEA</sequence>
<dbReference type="GeneTree" id="ENSGT00940000167671"/>
<evidence type="ECO:0000256" key="3">
    <source>
        <dbReference type="ARBA" id="ARBA00023212"/>
    </source>
</evidence>
<dbReference type="PANTHER" id="PTHR28625">
    <property type="entry name" value="PROTEIN PHOSPHATASE 1 REGULATORY SUBUNIT 35"/>
    <property type="match status" value="1"/>
</dbReference>
<gene>
    <name evidence="7" type="primary">ppp1r35</name>
</gene>
<reference evidence="7" key="3">
    <citation type="submission" date="2025-09" db="UniProtKB">
        <authorList>
            <consortium name="Ensembl"/>
        </authorList>
    </citation>
    <scope>IDENTIFICATION</scope>
</reference>
<dbReference type="OrthoDB" id="8942190at2759"/>
<evidence type="ECO:0000256" key="1">
    <source>
        <dbReference type="ARBA" id="ARBA00004114"/>
    </source>
</evidence>
<dbReference type="Proteomes" id="UP000694397">
    <property type="component" value="Chromosome 13"/>
</dbReference>
<reference evidence="7 8" key="1">
    <citation type="submission" date="2019-04" db="EMBL/GenBank/DDBJ databases">
        <authorList>
            <consortium name="Wellcome Sanger Institute Data Sharing"/>
        </authorList>
    </citation>
    <scope>NUCLEOTIDE SEQUENCE [LARGE SCALE GENOMIC DNA]</scope>
</reference>
<protein>
    <submittedName>
        <fullName evidence="7">Protein phosphatase 1, regulatory subunit 35</fullName>
    </submittedName>
</protein>
<accession>A0A8C9V9I7</accession>
<dbReference type="PANTHER" id="PTHR28625:SF1">
    <property type="entry name" value="PROTEIN PHOSPHATASE 1 REGULATORY SUBUNIT 35"/>
    <property type="match status" value="1"/>
</dbReference>
<keyword evidence="3" id="KW-0206">Cytoskeleton</keyword>
<dbReference type="GO" id="GO:0019902">
    <property type="term" value="F:phosphatase binding"/>
    <property type="evidence" value="ECO:0007669"/>
    <property type="project" value="InterPro"/>
</dbReference>
<dbReference type="CTD" id="221908"/>
<keyword evidence="2" id="KW-0963">Cytoplasm</keyword>
<comment type="subcellular location">
    <subcellularLocation>
        <location evidence="1">Cytoplasm</location>
        <location evidence="1">Cytoskeleton</location>
        <location evidence="1">Microtubule organizing center</location>
        <location evidence="1">Centrosome</location>
        <location evidence="1">Centriole</location>
    </subcellularLocation>
</comment>
<dbReference type="GeneID" id="108922840"/>
<evidence type="ECO:0000259" key="6">
    <source>
        <dbReference type="Pfam" id="PF15503"/>
    </source>
</evidence>
<feature type="region of interest" description="Disordered" evidence="5">
    <location>
        <begin position="1"/>
        <end position="99"/>
    </location>
</feature>
<evidence type="ECO:0000313" key="7">
    <source>
        <dbReference type="Ensembl" id="ENSSFOP00015035397.1"/>
    </source>
</evidence>
<proteinExistence type="inferred from homology"/>
<dbReference type="RefSeq" id="XP_018588738.1">
    <property type="nucleotide sequence ID" value="XM_018733222.2"/>
</dbReference>
<dbReference type="GO" id="GO:0005814">
    <property type="term" value="C:centriole"/>
    <property type="evidence" value="ECO:0007669"/>
    <property type="project" value="UniProtKB-SubCell"/>
</dbReference>
<reference evidence="7" key="2">
    <citation type="submission" date="2025-08" db="UniProtKB">
        <authorList>
            <consortium name="Ensembl"/>
        </authorList>
    </citation>
    <scope>IDENTIFICATION</scope>
</reference>
<dbReference type="AlphaFoldDB" id="A0A8C9V9I7"/>
<dbReference type="RefSeq" id="XP_018588737.1">
    <property type="nucleotide sequence ID" value="XM_018733221.2"/>
</dbReference>
<keyword evidence="8" id="KW-1185">Reference proteome</keyword>
<dbReference type="GO" id="GO:0045724">
    <property type="term" value="P:positive regulation of cilium assembly"/>
    <property type="evidence" value="ECO:0007669"/>
    <property type="project" value="TreeGrafter"/>
</dbReference>
<comment type="similarity">
    <text evidence="4">Belongs to the PPP1R35 family.</text>
</comment>
<evidence type="ECO:0000256" key="4">
    <source>
        <dbReference type="ARBA" id="ARBA00029452"/>
    </source>
</evidence>
<organism evidence="7 8">
    <name type="scientific">Scleropages formosus</name>
    <name type="common">Asian bonytongue</name>
    <name type="synonym">Osteoglossum formosum</name>
    <dbReference type="NCBI Taxonomy" id="113540"/>
    <lineage>
        <taxon>Eukaryota</taxon>
        <taxon>Metazoa</taxon>
        <taxon>Chordata</taxon>
        <taxon>Craniata</taxon>
        <taxon>Vertebrata</taxon>
        <taxon>Euteleostomi</taxon>
        <taxon>Actinopterygii</taxon>
        <taxon>Neopterygii</taxon>
        <taxon>Teleostei</taxon>
        <taxon>Osteoglossocephala</taxon>
        <taxon>Osteoglossomorpha</taxon>
        <taxon>Osteoglossiformes</taxon>
        <taxon>Osteoglossidae</taxon>
        <taxon>Scleropages</taxon>
    </lineage>
</organism>
<evidence type="ECO:0000313" key="8">
    <source>
        <dbReference type="Proteomes" id="UP000694397"/>
    </source>
</evidence>
<dbReference type="GO" id="GO:1903724">
    <property type="term" value="P:positive regulation of centriole elongation"/>
    <property type="evidence" value="ECO:0007669"/>
    <property type="project" value="TreeGrafter"/>
</dbReference>
<dbReference type="Pfam" id="PF15503">
    <property type="entry name" value="PPP1R35_C"/>
    <property type="match status" value="1"/>
</dbReference>
<evidence type="ECO:0000256" key="5">
    <source>
        <dbReference type="SAM" id="MobiDB-lite"/>
    </source>
</evidence>
<name>A0A8C9V9I7_SCLFO</name>
<evidence type="ECO:0000256" key="2">
    <source>
        <dbReference type="ARBA" id="ARBA00022490"/>
    </source>
</evidence>
<feature type="domain" description="Protein phosphatase 1 regulatory subunit 35 C-terminal" evidence="6">
    <location>
        <begin position="157"/>
        <end position="298"/>
    </location>
</feature>
<dbReference type="Ensembl" id="ENSSFOT00015035782.2">
    <property type="protein sequence ID" value="ENSSFOP00015035397.1"/>
    <property type="gene ID" value="ENSSFOG00015022552.2"/>
</dbReference>
<dbReference type="InterPro" id="IPR029135">
    <property type="entry name" value="PPP1R35_C"/>
</dbReference>